<reference evidence="10" key="1">
    <citation type="journal article" date="2020" name="Stud. Mycol.">
        <title>101 Dothideomycetes genomes: a test case for predicting lifestyles and emergence of pathogens.</title>
        <authorList>
            <person name="Haridas S."/>
            <person name="Albert R."/>
            <person name="Binder M."/>
            <person name="Bloem J."/>
            <person name="Labutti K."/>
            <person name="Salamov A."/>
            <person name="Andreopoulos B."/>
            <person name="Baker S."/>
            <person name="Barry K."/>
            <person name="Bills G."/>
            <person name="Bluhm B."/>
            <person name="Cannon C."/>
            <person name="Castanera R."/>
            <person name="Culley D."/>
            <person name="Daum C."/>
            <person name="Ezra D."/>
            <person name="Gonzalez J."/>
            <person name="Henrissat B."/>
            <person name="Kuo A."/>
            <person name="Liang C."/>
            <person name="Lipzen A."/>
            <person name="Lutzoni F."/>
            <person name="Magnuson J."/>
            <person name="Mondo S."/>
            <person name="Nolan M."/>
            <person name="Ohm R."/>
            <person name="Pangilinan J."/>
            <person name="Park H.-J."/>
            <person name="Ramirez L."/>
            <person name="Alfaro M."/>
            <person name="Sun H."/>
            <person name="Tritt A."/>
            <person name="Yoshinaga Y."/>
            <person name="Zwiers L.-H."/>
            <person name="Turgeon B."/>
            <person name="Goodwin S."/>
            <person name="Spatafora J."/>
            <person name="Crous P."/>
            <person name="Grigoriev I."/>
        </authorList>
    </citation>
    <scope>NUCLEOTIDE SEQUENCE</scope>
    <source>
        <strain evidence="10">CBS 121410</strain>
    </source>
</reference>
<dbReference type="OrthoDB" id="2121828at2759"/>
<evidence type="ECO:0000313" key="10">
    <source>
        <dbReference type="EMBL" id="KAF2091634.1"/>
    </source>
</evidence>
<gene>
    <name evidence="10" type="ORF">K490DRAFT_30940</name>
</gene>
<feature type="domain" description="Plastocyanin-like" evidence="7">
    <location>
        <begin position="154"/>
        <end position="307"/>
    </location>
</feature>
<dbReference type="Pfam" id="PF07732">
    <property type="entry name" value="Cu-oxidase_3"/>
    <property type="match status" value="1"/>
</dbReference>
<dbReference type="EMBL" id="ML978711">
    <property type="protein sequence ID" value="KAF2091634.1"/>
    <property type="molecule type" value="Genomic_DNA"/>
</dbReference>
<dbReference type="CDD" id="cd13880">
    <property type="entry name" value="CuRO_2_MaLCC_like"/>
    <property type="match status" value="1"/>
</dbReference>
<keyword evidence="2" id="KW-0479">Metal-binding</keyword>
<evidence type="ECO:0000259" key="9">
    <source>
        <dbReference type="Pfam" id="PF07732"/>
    </source>
</evidence>
<evidence type="ECO:0000256" key="2">
    <source>
        <dbReference type="ARBA" id="ARBA00022723"/>
    </source>
</evidence>
<evidence type="ECO:0000259" key="8">
    <source>
        <dbReference type="Pfam" id="PF07731"/>
    </source>
</evidence>
<keyword evidence="4" id="KW-0560">Oxidoreductase</keyword>
<dbReference type="InterPro" id="IPR001117">
    <property type="entry name" value="Cu-oxidase_2nd"/>
</dbReference>
<comment type="caution">
    <text evidence="10">The sequence shown here is derived from an EMBL/GenBank/DDBJ whole genome shotgun (WGS) entry which is preliminary data.</text>
</comment>
<evidence type="ECO:0000256" key="4">
    <source>
        <dbReference type="ARBA" id="ARBA00023002"/>
    </source>
</evidence>
<evidence type="ECO:0000256" key="6">
    <source>
        <dbReference type="ARBA" id="ARBA00023180"/>
    </source>
</evidence>
<keyword evidence="3" id="KW-0677">Repeat</keyword>
<dbReference type="InterPro" id="IPR045087">
    <property type="entry name" value="Cu-oxidase_fam"/>
</dbReference>
<organism evidence="10 11">
    <name type="scientific">Saccharata proteae CBS 121410</name>
    <dbReference type="NCBI Taxonomy" id="1314787"/>
    <lineage>
        <taxon>Eukaryota</taxon>
        <taxon>Fungi</taxon>
        <taxon>Dikarya</taxon>
        <taxon>Ascomycota</taxon>
        <taxon>Pezizomycotina</taxon>
        <taxon>Dothideomycetes</taxon>
        <taxon>Dothideomycetes incertae sedis</taxon>
        <taxon>Botryosphaeriales</taxon>
        <taxon>Saccharataceae</taxon>
        <taxon>Saccharata</taxon>
    </lineage>
</organism>
<dbReference type="GO" id="GO:0016491">
    <property type="term" value="F:oxidoreductase activity"/>
    <property type="evidence" value="ECO:0007669"/>
    <property type="project" value="UniProtKB-KW"/>
</dbReference>
<name>A0A9P4I190_9PEZI</name>
<dbReference type="FunFam" id="2.60.40.420:FF:000021">
    <property type="entry name" value="Extracellular dihydrogeodin oxidase/laccase"/>
    <property type="match status" value="1"/>
</dbReference>
<comment type="similarity">
    <text evidence="1">Belongs to the multicopper oxidase family.</text>
</comment>
<protein>
    <submittedName>
        <fullName evidence="10">Multicopper oxidase</fullName>
    </submittedName>
</protein>
<keyword evidence="6" id="KW-0325">Glycoprotein</keyword>
<evidence type="ECO:0000256" key="1">
    <source>
        <dbReference type="ARBA" id="ARBA00010609"/>
    </source>
</evidence>
<dbReference type="AlphaFoldDB" id="A0A9P4I190"/>
<evidence type="ECO:0000259" key="7">
    <source>
        <dbReference type="Pfam" id="PF00394"/>
    </source>
</evidence>
<dbReference type="InterPro" id="IPR008972">
    <property type="entry name" value="Cupredoxin"/>
</dbReference>
<feature type="domain" description="Plastocyanin-like" evidence="9">
    <location>
        <begin position="28"/>
        <end position="142"/>
    </location>
</feature>
<evidence type="ECO:0000313" key="11">
    <source>
        <dbReference type="Proteomes" id="UP000799776"/>
    </source>
</evidence>
<dbReference type="CDD" id="cd13854">
    <property type="entry name" value="CuRO_1_MaLCC_like"/>
    <property type="match status" value="1"/>
</dbReference>
<dbReference type="PANTHER" id="PTHR11709">
    <property type="entry name" value="MULTI-COPPER OXIDASE"/>
    <property type="match status" value="1"/>
</dbReference>
<dbReference type="Proteomes" id="UP000799776">
    <property type="component" value="Unassembled WGS sequence"/>
</dbReference>
<dbReference type="InterPro" id="IPR011706">
    <property type="entry name" value="Cu-oxidase_C"/>
</dbReference>
<feature type="domain" description="Plastocyanin-like" evidence="8">
    <location>
        <begin position="396"/>
        <end position="496"/>
    </location>
</feature>
<dbReference type="Pfam" id="PF07731">
    <property type="entry name" value="Cu-oxidase_2"/>
    <property type="match status" value="1"/>
</dbReference>
<keyword evidence="5" id="KW-0186">Copper</keyword>
<dbReference type="InterPro" id="IPR011707">
    <property type="entry name" value="Cu-oxidase-like_N"/>
</dbReference>
<keyword evidence="11" id="KW-1185">Reference proteome</keyword>
<dbReference type="Pfam" id="PF00394">
    <property type="entry name" value="Cu-oxidase"/>
    <property type="match status" value="1"/>
</dbReference>
<accession>A0A9P4I190</accession>
<feature type="non-terminal residue" evidence="10">
    <location>
        <position position="1"/>
    </location>
</feature>
<evidence type="ECO:0000256" key="3">
    <source>
        <dbReference type="ARBA" id="ARBA00022737"/>
    </source>
</evidence>
<dbReference type="PANTHER" id="PTHR11709:SF502">
    <property type="entry name" value="MULTICOPPER OXIDASE"/>
    <property type="match status" value="1"/>
</dbReference>
<dbReference type="CDD" id="cd13901">
    <property type="entry name" value="CuRO_3_MaLCC_like"/>
    <property type="match status" value="1"/>
</dbReference>
<evidence type="ECO:0000256" key="5">
    <source>
        <dbReference type="ARBA" id="ARBA00023008"/>
    </source>
</evidence>
<dbReference type="Gene3D" id="2.60.40.420">
    <property type="entry name" value="Cupredoxins - blue copper proteins"/>
    <property type="match status" value="3"/>
</dbReference>
<dbReference type="GO" id="GO:0005507">
    <property type="term" value="F:copper ion binding"/>
    <property type="evidence" value="ECO:0007669"/>
    <property type="project" value="InterPro"/>
</dbReference>
<proteinExistence type="inferred from homology"/>
<dbReference type="FunFam" id="2.60.40.420:FF:000038">
    <property type="entry name" value="Extracellular dihydrogeodin oxidase/laccase"/>
    <property type="match status" value="1"/>
</dbReference>
<sequence>QYCGYDINTNYYEYTPKTCRTVEYTFTITNTTVAPDGVPRIGLLVNGQMPGPVIEANWGDTVKVTVINQLQDNGTTIHFHGIRQHDTNQYDGVPSITQCPIAPGDQMTYTWRAETYGTSWYHSHFSVQAWDGVFGPIKINGPTSATYDVDAGHIMLQDWSHQTITSQYGLAEDASTGQGGGARVMDNGLINGLNTWGVDGQSNQTGERFKMDVDPGKSYLLRIVNIGIQSTYKFYIDGHRMTVIAEDFTPIVPYDTNILNINIGQRYDVIVKTDQAPSSYWMRSDNQNACAGTVQALDIRGIVHYTNAPTTLTPTSTGYNYTSECVDENPALHTPIMSLTAGPTDLTLNGQVTIAPENNLYRWYLTGYTFVSQWGDPTLLGIVEDGVAPPYSGNLLINAPTADEWIYVIVQSTIGLPHPIHLHGHDFFVLAQGSGAYVDGAVTLKLDNPSRRDTVLMPGAGFVVVAWKADNPGSWLMHCHVGWHVSMGFAIQIVEQIDNINGTLDDCGAGLRDTCSNWNTWANARGVTTFDSGV</sequence>
<dbReference type="SUPFAM" id="SSF49503">
    <property type="entry name" value="Cupredoxins"/>
    <property type="match status" value="3"/>
</dbReference>